<organism evidence="1 2">
    <name type="scientific">Eumeta variegata</name>
    <name type="common">Bagworm moth</name>
    <name type="synonym">Eumeta japonica</name>
    <dbReference type="NCBI Taxonomy" id="151549"/>
    <lineage>
        <taxon>Eukaryota</taxon>
        <taxon>Metazoa</taxon>
        <taxon>Ecdysozoa</taxon>
        <taxon>Arthropoda</taxon>
        <taxon>Hexapoda</taxon>
        <taxon>Insecta</taxon>
        <taxon>Pterygota</taxon>
        <taxon>Neoptera</taxon>
        <taxon>Endopterygota</taxon>
        <taxon>Lepidoptera</taxon>
        <taxon>Glossata</taxon>
        <taxon>Ditrysia</taxon>
        <taxon>Tineoidea</taxon>
        <taxon>Psychidae</taxon>
        <taxon>Oiketicinae</taxon>
        <taxon>Eumeta</taxon>
    </lineage>
</organism>
<dbReference type="AlphaFoldDB" id="A0A4C1YRA8"/>
<evidence type="ECO:0000313" key="2">
    <source>
        <dbReference type="Proteomes" id="UP000299102"/>
    </source>
</evidence>
<keyword evidence="2" id="KW-1185">Reference proteome</keyword>
<sequence>MLMLLDFFSIDTWRTIPLVVLLFLLFMGGGDHALQKSSTQYANQVSALGAENERLRSQLAALSNAAGGAGGAGGAANDQERRLDEVAQQVVRVLLSQKMYLTTSALRTHRPIRHAALHGAVNGG</sequence>
<name>A0A4C1YRA8_EUMVA</name>
<evidence type="ECO:0000313" key="1">
    <source>
        <dbReference type="EMBL" id="GBP79001.1"/>
    </source>
</evidence>
<comment type="caution">
    <text evidence="1">The sequence shown here is derived from an EMBL/GenBank/DDBJ whole genome shotgun (WGS) entry which is preliminary data.</text>
</comment>
<dbReference type="Proteomes" id="UP000299102">
    <property type="component" value="Unassembled WGS sequence"/>
</dbReference>
<reference evidence="1 2" key="1">
    <citation type="journal article" date="2019" name="Commun. Biol.">
        <title>The bagworm genome reveals a unique fibroin gene that provides high tensile strength.</title>
        <authorList>
            <person name="Kono N."/>
            <person name="Nakamura H."/>
            <person name="Ohtoshi R."/>
            <person name="Tomita M."/>
            <person name="Numata K."/>
            <person name="Arakawa K."/>
        </authorList>
    </citation>
    <scope>NUCLEOTIDE SEQUENCE [LARGE SCALE GENOMIC DNA]</scope>
</reference>
<proteinExistence type="predicted"/>
<dbReference type="EMBL" id="BGZK01001396">
    <property type="protein sequence ID" value="GBP79001.1"/>
    <property type="molecule type" value="Genomic_DNA"/>
</dbReference>
<gene>
    <name evidence="1" type="ORF">EVAR_63003_1</name>
</gene>
<dbReference type="OrthoDB" id="8930856at2759"/>
<accession>A0A4C1YRA8</accession>
<protein>
    <submittedName>
        <fullName evidence="1">Uncharacterized protein</fullName>
    </submittedName>
</protein>